<evidence type="ECO:0000313" key="1">
    <source>
        <dbReference type="EMBL" id="KAJ8890872.1"/>
    </source>
</evidence>
<sequence length="99" mass="11284">MKHSGKVPDFQDFVECVEKANSGKINTKVLSIGDLFAWKDCTSKQNLKCRGEVPYARDMVKLTAERGITYLLYSTKYDEPCSKVLNFLQAMLMKNFPLP</sequence>
<name>A0ABQ9I312_9NEOP</name>
<keyword evidence="2" id="KW-1185">Reference proteome</keyword>
<dbReference type="EMBL" id="JARBHB010000003">
    <property type="protein sequence ID" value="KAJ8890872.1"/>
    <property type="molecule type" value="Genomic_DNA"/>
</dbReference>
<dbReference type="Proteomes" id="UP001159363">
    <property type="component" value="Chromosome 3"/>
</dbReference>
<reference evidence="1 2" key="1">
    <citation type="submission" date="2023-02" db="EMBL/GenBank/DDBJ databases">
        <title>LHISI_Scaffold_Assembly.</title>
        <authorList>
            <person name="Stuart O.P."/>
            <person name="Cleave R."/>
            <person name="Magrath M.J.L."/>
            <person name="Mikheyev A.S."/>
        </authorList>
    </citation>
    <scope>NUCLEOTIDE SEQUENCE [LARGE SCALE GENOMIC DNA]</scope>
    <source>
        <strain evidence="1">Daus_M_001</strain>
        <tissue evidence="1">Leg muscle</tissue>
    </source>
</reference>
<protein>
    <submittedName>
        <fullName evidence="1">Uncharacterized protein</fullName>
    </submittedName>
</protein>
<evidence type="ECO:0000313" key="2">
    <source>
        <dbReference type="Proteomes" id="UP001159363"/>
    </source>
</evidence>
<accession>A0ABQ9I312</accession>
<proteinExistence type="predicted"/>
<comment type="caution">
    <text evidence="1">The sequence shown here is derived from an EMBL/GenBank/DDBJ whole genome shotgun (WGS) entry which is preliminary data.</text>
</comment>
<gene>
    <name evidence="1" type="ORF">PR048_010381</name>
</gene>
<organism evidence="1 2">
    <name type="scientific">Dryococelus australis</name>
    <dbReference type="NCBI Taxonomy" id="614101"/>
    <lineage>
        <taxon>Eukaryota</taxon>
        <taxon>Metazoa</taxon>
        <taxon>Ecdysozoa</taxon>
        <taxon>Arthropoda</taxon>
        <taxon>Hexapoda</taxon>
        <taxon>Insecta</taxon>
        <taxon>Pterygota</taxon>
        <taxon>Neoptera</taxon>
        <taxon>Polyneoptera</taxon>
        <taxon>Phasmatodea</taxon>
        <taxon>Verophasmatodea</taxon>
        <taxon>Anareolatae</taxon>
        <taxon>Phasmatidae</taxon>
        <taxon>Eurycanthinae</taxon>
        <taxon>Dryococelus</taxon>
    </lineage>
</organism>